<evidence type="ECO:0000256" key="7">
    <source>
        <dbReference type="RuleBase" id="RU361166"/>
    </source>
</evidence>
<dbReference type="CDD" id="cd02850">
    <property type="entry name" value="E_set_Cellulase_N"/>
    <property type="match status" value="1"/>
</dbReference>
<evidence type="ECO:0000256" key="1">
    <source>
        <dbReference type="ARBA" id="ARBA00007072"/>
    </source>
</evidence>
<feature type="domain" description="Cellulase Ig-like" evidence="9">
    <location>
        <begin position="29"/>
        <end position="108"/>
    </location>
</feature>
<dbReference type="Pfam" id="PF02927">
    <property type="entry name" value="CelD_N"/>
    <property type="match status" value="1"/>
</dbReference>
<keyword evidence="7" id="KW-0732">Signal</keyword>
<evidence type="ECO:0000313" key="11">
    <source>
        <dbReference type="Proteomes" id="UP000297540"/>
    </source>
</evidence>
<dbReference type="InterPro" id="IPR012341">
    <property type="entry name" value="6hp_glycosidase-like_sf"/>
</dbReference>
<dbReference type="PANTHER" id="PTHR22298">
    <property type="entry name" value="ENDO-1,4-BETA-GLUCANASE"/>
    <property type="match status" value="1"/>
</dbReference>
<name>A0A4Y8SL06_9SPHI</name>
<proteinExistence type="inferred from homology"/>
<dbReference type="InterPro" id="IPR008928">
    <property type="entry name" value="6-hairpin_glycosidase_sf"/>
</dbReference>
<dbReference type="RefSeq" id="WP_133227763.1">
    <property type="nucleotide sequence ID" value="NZ_SOZE01000004.1"/>
</dbReference>
<dbReference type="GO" id="GO:0008810">
    <property type="term" value="F:cellulase activity"/>
    <property type="evidence" value="ECO:0007669"/>
    <property type="project" value="UniProtKB-EC"/>
</dbReference>
<evidence type="ECO:0000259" key="9">
    <source>
        <dbReference type="Pfam" id="PF02927"/>
    </source>
</evidence>
<gene>
    <name evidence="10" type="ORF">E2R66_06235</name>
</gene>
<sequence length="586" mass="65131">MLHRRIGVLIIALCLLHLCLNAQTPITNAKSRIRLNQVGFYPVSPKVAIVVATKKTDFLIKDLKGKTWFTGQLIPNSQPAFSGAYTFSADFSAFDKPGRYFIEVEGLGNSYEFQIKPNVLQPVADGSIKAFYYQRASIQLDVQYAGKWYRAAGHPDDKVFVHSSAASEKRPAGFVISSPRGWYDAGDYNKYIVNSGITMATLLSLYEDFPEYMNTVKLNIPESQNQIPDVLDEVLWNLRWMLTMQDPNDGGVYHKLTNARFDGMIMPDKADSARYIVQKSTAATLDFAAVMAQASRILKKFPKQLPGLADSCIKASEYAWTWAEKNPVVIYNQDAMNREFKPAVVTGTYGDRNVGDEFFWAASELYLATGKDDYFNKITLSKGELARVPSWANVKLLGYYSLAQNSGIDAANHPEIKEIRTRLLNMADIFIDSAANNAYQTVMTKSKVNFNWGSNSNAANQGVLLIKAYKLSGDRKYLDYALANLDYILGRNGTGYSYVTGFGSKSTMHPHHRPSIADGVVDPIPGLLAGGPNPGMQDKIQLPSLFPDEAYIDDDQAYASNEIAINWNAPLAYLANAIQALQKKLH</sequence>
<evidence type="ECO:0000256" key="6">
    <source>
        <dbReference type="PROSITE-ProRule" id="PRU10060"/>
    </source>
</evidence>
<dbReference type="InterPro" id="IPR001701">
    <property type="entry name" value="Glyco_hydro_9"/>
</dbReference>
<dbReference type="InterPro" id="IPR014756">
    <property type="entry name" value="Ig_E-set"/>
</dbReference>
<dbReference type="Gene3D" id="2.60.40.10">
    <property type="entry name" value="Immunoglobulins"/>
    <property type="match status" value="1"/>
</dbReference>
<dbReference type="Pfam" id="PF00759">
    <property type="entry name" value="Glyco_hydro_9"/>
    <property type="match status" value="1"/>
</dbReference>
<organism evidence="10 11">
    <name type="scientific">Mucilaginibacter psychrotolerans</name>
    <dbReference type="NCBI Taxonomy" id="1524096"/>
    <lineage>
        <taxon>Bacteria</taxon>
        <taxon>Pseudomonadati</taxon>
        <taxon>Bacteroidota</taxon>
        <taxon>Sphingobacteriia</taxon>
        <taxon>Sphingobacteriales</taxon>
        <taxon>Sphingobacteriaceae</taxon>
        <taxon>Mucilaginibacter</taxon>
    </lineage>
</organism>
<evidence type="ECO:0000256" key="3">
    <source>
        <dbReference type="ARBA" id="ARBA00023277"/>
    </source>
</evidence>
<dbReference type="EMBL" id="SOZE01000004">
    <property type="protein sequence ID" value="TFF39217.1"/>
    <property type="molecule type" value="Genomic_DNA"/>
</dbReference>
<dbReference type="PROSITE" id="PS00698">
    <property type="entry name" value="GH9_3"/>
    <property type="match status" value="1"/>
</dbReference>
<dbReference type="InterPro" id="IPR033126">
    <property type="entry name" value="Glyco_hydro_9_Asp/Glu_AS"/>
</dbReference>
<feature type="active site" evidence="6">
    <location>
        <position position="553"/>
    </location>
</feature>
<protein>
    <recommendedName>
        <fullName evidence="7">Endoglucanase</fullName>
        <ecNumber evidence="7">3.2.1.4</ecNumber>
    </recommendedName>
</protein>
<dbReference type="SUPFAM" id="SSF81296">
    <property type="entry name" value="E set domains"/>
    <property type="match status" value="1"/>
</dbReference>
<keyword evidence="5 6" id="KW-0624">Polysaccharide degradation</keyword>
<dbReference type="OrthoDB" id="9808897at2"/>
<feature type="active site" evidence="6">
    <location>
        <position position="562"/>
    </location>
</feature>
<evidence type="ECO:0000256" key="4">
    <source>
        <dbReference type="ARBA" id="ARBA00023295"/>
    </source>
</evidence>
<keyword evidence="7" id="KW-0136">Cellulose degradation</keyword>
<evidence type="ECO:0000256" key="5">
    <source>
        <dbReference type="ARBA" id="ARBA00023326"/>
    </source>
</evidence>
<reference evidence="10 11" key="1">
    <citation type="journal article" date="2017" name="Int. J. Syst. Evol. Microbiol.">
        <title>Mucilaginibacterpsychrotolerans sp. nov., isolated from peatlands.</title>
        <authorList>
            <person name="Deng Y."/>
            <person name="Shen L."/>
            <person name="Xu B."/>
            <person name="Liu Y."/>
            <person name="Gu Z."/>
            <person name="Liu H."/>
            <person name="Zhou Y."/>
        </authorList>
    </citation>
    <scope>NUCLEOTIDE SEQUENCE [LARGE SCALE GENOMIC DNA]</scope>
    <source>
        <strain evidence="10 11">NH7-4</strain>
    </source>
</reference>
<keyword evidence="11" id="KW-1185">Reference proteome</keyword>
<comment type="catalytic activity">
    <reaction evidence="7">
        <text>Endohydrolysis of (1-&gt;4)-beta-D-glucosidic linkages in cellulose, lichenin and cereal beta-D-glucans.</text>
        <dbReference type="EC" id="3.2.1.4"/>
    </reaction>
</comment>
<feature type="chain" id="PRO_5021475569" description="Endoglucanase" evidence="7">
    <location>
        <begin position="23"/>
        <end position="586"/>
    </location>
</feature>
<dbReference type="GO" id="GO:0030245">
    <property type="term" value="P:cellulose catabolic process"/>
    <property type="evidence" value="ECO:0007669"/>
    <property type="project" value="UniProtKB-KW"/>
</dbReference>
<dbReference type="InterPro" id="IPR013783">
    <property type="entry name" value="Ig-like_fold"/>
</dbReference>
<comment type="similarity">
    <text evidence="1 6 7">Belongs to the glycosyl hydrolase 9 (cellulase E) family.</text>
</comment>
<dbReference type="Proteomes" id="UP000297540">
    <property type="component" value="Unassembled WGS sequence"/>
</dbReference>
<dbReference type="SUPFAM" id="SSF48208">
    <property type="entry name" value="Six-hairpin glycosidases"/>
    <property type="match status" value="1"/>
</dbReference>
<keyword evidence="3 6" id="KW-0119">Carbohydrate metabolism</keyword>
<comment type="caution">
    <text evidence="10">The sequence shown here is derived from an EMBL/GenBank/DDBJ whole genome shotgun (WGS) entry which is preliminary data.</text>
</comment>
<feature type="signal peptide" evidence="7">
    <location>
        <begin position="1"/>
        <end position="22"/>
    </location>
</feature>
<dbReference type="AlphaFoldDB" id="A0A4Y8SL06"/>
<dbReference type="Gene3D" id="1.50.10.10">
    <property type="match status" value="1"/>
</dbReference>
<keyword evidence="4 6" id="KW-0326">Glycosidase</keyword>
<dbReference type="EC" id="3.2.1.4" evidence="7"/>
<evidence type="ECO:0000256" key="2">
    <source>
        <dbReference type="ARBA" id="ARBA00022801"/>
    </source>
</evidence>
<accession>A0A4Y8SL06</accession>
<evidence type="ECO:0000313" key="10">
    <source>
        <dbReference type="EMBL" id="TFF39217.1"/>
    </source>
</evidence>
<evidence type="ECO:0000259" key="8">
    <source>
        <dbReference type="Pfam" id="PF00759"/>
    </source>
</evidence>
<feature type="domain" description="Glycoside hydrolase family 9" evidence="8">
    <location>
        <begin position="125"/>
        <end position="574"/>
    </location>
</feature>
<dbReference type="InterPro" id="IPR004197">
    <property type="entry name" value="Cellulase_Ig-like"/>
</dbReference>
<keyword evidence="2 6" id="KW-0378">Hydrolase</keyword>